<accession>E0XRG0</accession>
<name>E0XRG0_9GAMM</name>
<proteinExistence type="predicted"/>
<dbReference type="EMBL" id="GU474852">
    <property type="protein sequence ID" value="ADI17001.1"/>
    <property type="molecule type" value="Genomic_DNA"/>
</dbReference>
<evidence type="ECO:0000313" key="1">
    <source>
        <dbReference type="EMBL" id="ADI17001.1"/>
    </source>
</evidence>
<dbReference type="AlphaFoldDB" id="E0XRG0"/>
<reference evidence="1" key="1">
    <citation type="journal article" date="2011" name="Environ. Microbiol.">
        <title>Time-series analyses of Monterey Bay coastal microbial picoplankton using a 'genome proxy' microarray.</title>
        <authorList>
            <person name="Rich V.I."/>
            <person name="Pham V.D."/>
            <person name="Eppley J."/>
            <person name="Shi Y."/>
            <person name="DeLong E.F."/>
        </authorList>
    </citation>
    <scope>NUCLEOTIDE SEQUENCE</scope>
</reference>
<sequence>MLCLHSPTSFYCLNGYKKAPGPFGCGGCLQFFVYRLPEPAPRGITTTIIEIIITRARFRCFIEIESTFGCFAFLYCNNYHRHRSHDK</sequence>
<organism evidence="1">
    <name type="scientific">uncultured Vibrionales bacterium HF0010_22E23</name>
    <dbReference type="NCBI Taxonomy" id="710999"/>
    <lineage>
        <taxon>Bacteria</taxon>
        <taxon>Pseudomonadati</taxon>
        <taxon>Pseudomonadota</taxon>
        <taxon>Gammaproteobacteria</taxon>
        <taxon>Vibrionales</taxon>
        <taxon>environmental samples</taxon>
    </lineage>
</organism>
<protein>
    <submittedName>
        <fullName evidence="1">Uncharacterized protein</fullName>
    </submittedName>
</protein>